<sequence>MSTAIENAPVQTQTQNTTNRVANSNRRSQNETVLSDIEIAARVLAIRSSWDVNERLQRRRAADERFENLLDALQLTESAA</sequence>
<evidence type="ECO:0000313" key="2">
    <source>
        <dbReference type="EMBL" id="QDS92538.1"/>
    </source>
</evidence>
<accession>A0A517MCB4</accession>
<dbReference type="OrthoDB" id="289161at2"/>
<gene>
    <name evidence="2" type="ORF">FF011L_12850</name>
</gene>
<dbReference type="KEGG" id="rml:FF011L_12850"/>
<dbReference type="AlphaFoldDB" id="A0A517MCB4"/>
<keyword evidence="3" id="KW-1185">Reference proteome</keyword>
<name>A0A517MCB4_9BACT</name>
<dbReference type="RefSeq" id="WP_145350775.1">
    <property type="nucleotide sequence ID" value="NZ_CP036262.1"/>
</dbReference>
<evidence type="ECO:0000256" key="1">
    <source>
        <dbReference type="SAM" id="MobiDB-lite"/>
    </source>
</evidence>
<dbReference type="EMBL" id="CP036262">
    <property type="protein sequence ID" value="QDS92538.1"/>
    <property type="molecule type" value="Genomic_DNA"/>
</dbReference>
<feature type="region of interest" description="Disordered" evidence="1">
    <location>
        <begin position="1"/>
        <end position="28"/>
    </location>
</feature>
<evidence type="ECO:0000313" key="3">
    <source>
        <dbReference type="Proteomes" id="UP000320672"/>
    </source>
</evidence>
<organism evidence="2 3">
    <name type="scientific">Roseimaritima multifibrata</name>
    <dbReference type="NCBI Taxonomy" id="1930274"/>
    <lineage>
        <taxon>Bacteria</taxon>
        <taxon>Pseudomonadati</taxon>
        <taxon>Planctomycetota</taxon>
        <taxon>Planctomycetia</taxon>
        <taxon>Pirellulales</taxon>
        <taxon>Pirellulaceae</taxon>
        <taxon>Roseimaritima</taxon>
    </lineage>
</organism>
<dbReference type="Proteomes" id="UP000320672">
    <property type="component" value="Chromosome"/>
</dbReference>
<proteinExistence type="predicted"/>
<protein>
    <submittedName>
        <fullName evidence="2">Uncharacterized protein</fullName>
    </submittedName>
</protein>
<reference evidence="2 3" key="1">
    <citation type="submission" date="2019-02" db="EMBL/GenBank/DDBJ databases">
        <title>Deep-cultivation of Planctomycetes and their phenomic and genomic characterization uncovers novel biology.</title>
        <authorList>
            <person name="Wiegand S."/>
            <person name="Jogler M."/>
            <person name="Boedeker C."/>
            <person name="Pinto D."/>
            <person name="Vollmers J."/>
            <person name="Rivas-Marin E."/>
            <person name="Kohn T."/>
            <person name="Peeters S.H."/>
            <person name="Heuer A."/>
            <person name="Rast P."/>
            <person name="Oberbeckmann S."/>
            <person name="Bunk B."/>
            <person name="Jeske O."/>
            <person name="Meyerdierks A."/>
            <person name="Storesund J.E."/>
            <person name="Kallscheuer N."/>
            <person name="Luecker S."/>
            <person name="Lage O.M."/>
            <person name="Pohl T."/>
            <person name="Merkel B.J."/>
            <person name="Hornburger P."/>
            <person name="Mueller R.-W."/>
            <person name="Bruemmer F."/>
            <person name="Labrenz M."/>
            <person name="Spormann A.M."/>
            <person name="Op den Camp H."/>
            <person name="Overmann J."/>
            <person name="Amann R."/>
            <person name="Jetten M.S.M."/>
            <person name="Mascher T."/>
            <person name="Medema M.H."/>
            <person name="Devos D.P."/>
            <person name="Kaster A.-K."/>
            <person name="Ovreas L."/>
            <person name="Rohde M."/>
            <person name="Galperin M.Y."/>
            <person name="Jogler C."/>
        </authorList>
    </citation>
    <scope>NUCLEOTIDE SEQUENCE [LARGE SCALE GENOMIC DNA]</scope>
    <source>
        <strain evidence="2 3">FF011L</strain>
    </source>
</reference>